<sequence>MYAQLHTSVHLPVDLTSPSDLERSRRAAERYALTEHLRAGRGHRLHGARLQLARWIAPRGLELTARSA</sequence>
<dbReference type="Proteomes" id="UP000435304">
    <property type="component" value="Unassembled WGS sequence"/>
</dbReference>
<organism evidence="1 2">
    <name type="scientific">Auraticoccus cholistanensis</name>
    <dbReference type="NCBI Taxonomy" id="2656650"/>
    <lineage>
        <taxon>Bacteria</taxon>
        <taxon>Bacillati</taxon>
        <taxon>Actinomycetota</taxon>
        <taxon>Actinomycetes</taxon>
        <taxon>Propionibacteriales</taxon>
        <taxon>Propionibacteriaceae</taxon>
        <taxon>Auraticoccus</taxon>
    </lineage>
</organism>
<protein>
    <submittedName>
        <fullName evidence="1">Uncharacterized protein</fullName>
    </submittedName>
</protein>
<evidence type="ECO:0000313" key="2">
    <source>
        <dbReference type="Proteomes" id="UP000435304"/>
    </source>
</evidence>
<keyword evidence="2" id="KW-1185">Reference proteome</keyword>
<dbReference type="EMBL" id="WPCU01000003">
    <property type="protein sequence ID" value="MVA74886.1"/>
    <property type="molecule type" value="Genomic_DNA"/>
</dbReference>
<proteinExistence type="predicted"/>
<accession>A0A6A9UPS1</accession>
<reference evidence="1 2" key="1">
    <citation type="submission" date="2019-12" db="EMBL/GenBank/DDBJ databases">
        <title>Auraticoccus cholistani sp. nov., an actinomycete isolated from soil of Cholistan desert.</title>
        <authorList>
            <person name="Cheema M.T."/>
        </authorList>
    </citation>
    <scope>NUCLEOTIDE SEQUENCE [LARGE SCALE GENOMIC DNA]</scope>
    <source>
        <strain evidence="1 2">F435</strain>
    </source>
</reference>
<dbReference type="AlphaFoldDB" id="A0A6A9UPS1"/>
<comment type="caution">
    <text evidence="1">The sequence shown here is derived from an EMBL/GenBank/DDBJ whole genome shotgun (WGS) entry which is preliminary data.</text>
</comment>
<name>A0A6A9UPS1_9ACTN</name>
<dbReference type="RefSeq" id="WP_156607536.1">
    <property type="nucleotide sequence ID" value="NZ_WPCU01000003.1"/>
</dbReference>
<gene>
    <name evidence="1" type="ORF">GC722_02395</name>
</gene>
<evidence type="ECO:0000313" key="1">
    <source>
        <dbReference type="EMBL" id="MVA74886.1"/>
    </source>
</evidence>